<gene>
    <name evidence="1" type="ORF">BDN72DRAFT_965351</name>
</gene>
<proteinExistence type="predicted"/>
<organism evidence="1 2">
    <name type="scientific">Pluteus cervinus</name>
    <dbReference type="NCBI Taxonomy" id="181527"/>
    <lineage>
        <taxon>Eukaryota</taxon>
        <taxon>Fungi</taxon>
        <taxon>Dikarya</taxon>
        <taxon>Basidiomycota</taxon>
        <taxon>Agaricomycotina</taxon>
        <taxon>Agaricomycetes</taxon>
        <taxon>Agaricomycetidae</taxon>
        <taxon>Agaricales</taxon>
        <taxon>Pluteineae</taxon>
        <taxon>Pluteaceae</taxon>
        <taxon>Pluteus</taxon>
    </lineage>
</organism>
<dbReference type="Proteomes" id="UP000308600">
    <property type="component" value="Unassembled WGS sequence"/>
</dbReference>
<sequence length="702" mass="79586">MDAETISLDVYGRREALKGELDSGTQLDGGSDFLRLAFKDIVSRRAISGFLNQSKSYNAQVKRWHALSSNSSFEEKLNPKFHKIFKEILEYRQFAPEDRKLVFCGSHEVKYRKADLCSHESDPDFMILGRGGRSFKEQKFPNSPTYSQCVSLIQVTHDRNPQSLQSQITLMATYARQCFIEQHNRIKVYAVLLTESTMWLFQYDRAGVTRSASCNIHDDPHTFVRIILGLASDDARVGFDTSIFWERGKRWISTRNQKGRRVTYLVQGDGPISQRDSLIGSSTRCWRVIDPYTNKEYVIKDVWHLMKDDPEVNLLEMAKGLTNVGQLIAAEEDHTKTTPYFRGCSASDYLPTDRAWSRMTLEAYGSTLECFRDGLQLLEAFKNILLAILDLWGRDVLHRDISVNNVLFRTNQTLPGGQAVLIDLDRATRINVAESLLGASSDIGTRAFQSISVLRSDSIRNDAKGRGDEGVSPYPHDYLDDIESLFYVLCWVCYQFESPGIRVNNIPEFITDWASDDPSLSATTKSLFHMFPLPPLPTYFQRGSAYQHLLEMFQQKFLKTYRAKKSGIETTGASSNLKELYQDAQLEFEVILKHVDQAIEEWKRHTPDSPKELPPSPSQDASHGTKRTHIALGTDGLDDAVLPSAKRRKTMVIGNADLTAAPPVSKGSTRRSARAVEKTSPAGLVKPNTSRRLRERKKLERL</sequence>
<evidence type="ECO:0000313" key="1">
    <source>
        <dbReference type="EMBL" id="TFK61127.1"/>
    </source>
</evidence>
<reference evidence="1 2" key="1">
    <citation type="journal article" date="2019" name="Nat. Ecol. Evol.">
        <title>Megaphylogeny resolves global patterns of mushroom evolution.</title>
        <authorList>
            <person name="Varga T."/>
            <person name="Krizsan K."/>
            <person name="Foldi C."/>
            <person name="Dima B."/>
            <person name="Sanchez-Garcia M."/>
            <person name="Sanchez-Ramirez S."/>
            <person name="Szollosi G.J."/>
            <person name="Szarkandi J.G."/>
            <person name="Papp V."/>
            <person name="Albert L."/>
            <person name="Andreopoulos W."/>
            <person name="Angelini C."/>
            <person name="Antonin V."/>
            <person name="Barry K.W."/>
            <person name="Bougher N.L."/>
            <person name="Buchanan P."/>
            <person name="Buyck B."/>
            <person name="Bense V."/>
            <person name="Catcheside P."/>
            <person name="Chovatia M."/>
            <person name="Cooper J."/>
            <person name="Damon W."/>
            <person name="Desjardin D."/>
            <person name="Finy P."/>
            <person name="Geml J."/>
            <person name="Haridas S."/>
            <person name="Hughes K."/>
            <person name="Justo A."/>
            <person name="Karasinski D."/>
            <person name="Kautmanova I."/>
            <person name="Kiss B."/>
            <person name="Kocsube S."/>
            <person name="Kotiranta H."/>
            <person name="LaButti K.M."/>
            <person name="Lechner B.E."/>
            <person name="Liimatainen K."/>
            <person name="Lipzen A."/>
            <person name="Lukacs Z."/>
            <person name="Mihaltcheva S."/>
            <person name="Morgado L.N."/>
            <person name="Niskanen T."/>
            <person name="Noordeloos M.E."/>
            <person name="Ohm R.A."/>
            <person name="Ortiz-Santana B."/>
            <person name="Ovrebo C."/>
            <person name="Racz N."/>
            <person name="Riley R."/>
            <person name="Savchenko A."/>
            <person name="Shiryaev A."/>
            <person name="Soop K."/>
            <person name="Spirin V."/>
            <person name="Szebenyi C."/>
            <person name="Tomsovsky M."/>
            <person name="Tulloss R.E."/>
            <person name="Uehling J."/>
            <person name="Grigoriev I.V."/>
            <person name="Vagvolgyi C."/>
            <person name="Papp T."/>
            <person name="Martin F.M."/>
            <person name="Miettinen O."/>
            <person name="Hibbett D.S."/>
            <person name="Nagy L.G."/>
        </authorList>
    </citation>
    <scope>NUCLEOTIDE SEQUENCE [LARGE SCALE GENOMIC DNA]</scope>
    <source>
        <strain evidence="1 2">NL-1719</strain>
    </source>
</reference>
<name>A0ACD3A5Z9_9AGAR</name>
<accession>A0ACD3A5Z9</accession>
<dbReference type="EMBL" id="ML208692">
    <property type="protein sequence ID" value="TFK61127.1"/>
    <property type="molecule type" value="Genomic_DNA"/>
</dbReference>
<keyword evidence="2" id="KW-1185">Reference proteome</keyword>
<evidence type="ECO:0000313" key="2">
    <source>
        <dbReference type="Proteomes" id="UP000308600"/>
    </source>
</evidence>
<protein>
    <submittedName>
        <fullName evidence="1">Uncharacterized protein</fullName>
    </submittedName>
</protein>